<dbReference type="AlphaFoldDB" id="A0AAN7K189"/>
<evidence type="ECO:0000313" key="2">
    <source>
        <dbReference type="Proteomes" id="UP001345219"/>
    </source>
</evidence>
<accession>A0AAN7K189</accession>
<sequence length="68" mass="7174">MTGDWVECGKVEAAVRRVMVGEEAEGMRVRAAQLSEAAKKAVEEGGSSHSDLTALLEELKASKSKALA</sequence>
<name>A0AAN7K189_9MYRT</name>
<dbReference type="Proteomes" id="UP001345219">
    <property type="component" value="Chromosome 15"/>
</dbReference>
<keyword evidence="2" id="KW-1185">Reference proteome</keyword>
<organism evidence="1 2">
    <name type="scientific">Trapa incisa</name>
    <dbReference type="NCBI Taxonomy" id="236973"/>
    <lineage>
        <taxon>Eukaryota</taxon>
        <taxon>Viridiplantae</taxon>
        <taxon>Streptophyta</taxon>
        <taxon>Embryophyta</taxon>
        <taxon>Tracheophyta</taxon>
        <taxon>Spermatophyta</taxon>
        <taxon>Magnoliopsida</taxon>
        <taxon>eudicotyledons</taxon>
        <taxon>Gunneridae</taxon>
        <taxon>Pentapetalae</taxon>
        <taxon>rosids</taxon>
        <taxon>malvids</taxon>
        <taxon>Myrtales</taxon>
        <taxon>Lythraceae</taxon>
        <taxon>Trapa</taxon>
    </lineage>
</organism>
<dbReference type="EMBL" id="JAXIOK010000012">
    <property type="protein sequence ID" value="KAK4757464.1"/>
    <property type="molecule type" value="Genomic_DNA"/>
</dbReference>
<evidence type="ECO:0000313" key="1">
    <source>
        <dbReference type="EMBL" id="KAK4757464.1"/>
    </source>
</evidence>
<dbReference type="SUPFAM" id="SSF53756">
    <property type="entry name" value="UDP-Glycosyltransferase/glycogen phosphorylase"/>
    <property type="match status" value="1"/>
</dbReference>
<evidence type="ECO:0008006" key="3">
    <source>
        <dbReference type="Google" id="ProtNLM"/>
    </source>
</evidence>
<gene>
    <name evidence="1" type="ORF">SAY87_018765</name>
</gene>
<reference evidence="1 2" key="1">
    <citation type="journal article" date="2023" name="Hortic Res">
        <title>Pangenome of water caltrop reveals structural variations and asymmetric subgenome divergence after allopolyploidization.</title>
        <authorList>
            <person name="Zhang X."/>
            <person name="Chen Y."/>
            <person name="Wang L."/>
            <person name="Yuan Y."/>
            <person name="Fang M."/>
            <person name="Shi L."/>
            <person name="Lu R."/>
            <person name="Comes H.P."/>
            <person name="Ma Y."/>
            <person name="Chen Y."/>
            <person name="Huang G."/>
            <person name="Zhou Y."/>
            <person name="Zheng Z."/>
            <person name="Qiu Y."/>
        </authorList>
    </citation>
    <scope>NUCLEOTIDE SEQUENCE [LARGE SCALE GENOMIC DNA]</scope>
    <source>
        <tissue evidence="1">Roots</tissue>
    </source>
</reference>
<protein>
    <recommendedName>
        <fullName evidence="3">Glucosyltransferase</fullName>
    </recommendedName>
</protein>
<proteinExistence type="predicted"/>
<comment type="caution">
    <text evidence="1">The sequence shown here is derived from an EMBL/GenBank/DDBJ whole genome shotgun (WGS) entry which is preliminary data.</text>
</comment>